<dbReference type="SMART" id="SM00060">
    <property type="entry name" value="FN3"/>
    <property type="match status" value="1"/>
</dbReference>
<name>L1IME8_GUITC</name>
<reference evidence="3" key="3">
    <citation type="submission" date="2016-03" db="UniProtKB">
        <authorList>
            <consortium name="EnsemblProtists"/>
        </authorList>
    </citation>
    <scope>IDENTIFICATION</scope>
</reference>
<dbReference type="EMBL" id="JH993059">
    <property type="protein sequence ID" value="EKX37426.1"/>
    <property type="molecule type" value="Genomic_DNA"/>
</dbReference>
<dbReference type="GeneID" id="17294197"/>
<reference evidence="4" key="2">
    <citation type="submission" date="2012-11" db="EMBL/GenBank/DDBJ databases">
        <authorList>
            <person name="Kuo A."/>
            <person name="Curtis B.A."/>
            <person name="Tanifuji G."/>
            <person name="Burki F."/>
            <person name="Gruber A."/>
            <person name="Irimia M."/>
            <person name="Maruyama S."/>
            <person name="Arias M.C."/>
            <person name="Ball S.G."/>
            <person name="Gile G.H."/>
            <person name="Hirakawa Y."/>
            <person name="Hopkins J.F."/>
            <person name="Rensing S.A."/>
            <person name="Schmutz J."/>
            <person name="Symeonidi A."/>
            <person name="Elias M."/>
            <person name="Eveleigh R.J."/>
            <person name="Herman E.K."/>
            <person name="Klute M.J."/>
            <person name="Nakayama T."/>
            <person name="Obornik M."/>
            <person name="Reyes-Prieto A."/>
            <person name="Armbrust E.V."/>
            <person name="Aves S.J."/>
            <person name="Beiko R.G."/>
            <person name="Coutinho P."/>
            <person name="Dacks J.B."/>
            <person name="Durnford D.G."/>
            <person name="Fast N.M."/>
            <person name="Green B.R."/>
            <person name="Grisdale C."/>
            <person name="Hempe F."/>
            <person name="Henrissat B."/>
            <person name="Hoppner M.P."/>
            <person name="Ishida K.-I."/>
            <person name="Kim E."/>
            <person name="Koreny L."/>
            <person name="Kroth P.G."/>
            <person name="Liu Y."/>
            <person name="Malik S.-B."/>
            <person name="Maier U.G."/>
            <person name="McRose D."/>
            <person name="Mock T."/>
            <person name="Neilson J.A."/>
            <person name="Onodera N.T."/>
            <person name="Poole A.M."/>
            <person name="Pritham E.J."/>
            <person name="Richards T.A."/>
            <person name="Rocap G."/>
            <person name="Roy S.W."/>
            <person name="Sarai C."/>
            <person name="Schaack S."/>
            <person name="Shirato S."/>
            <person name="Slamovits C.H."/>
            <person name="Spencer D.F."/>
            <person name="Suzuki S."/>
            <person name="Worden A.Z."/>
            <person name="Zauner S."/>
            <person name="Barry K."/>
            <person name="Bell C."/>
            <person name="Bharti A.K."/>
            <person name="Crow J.A."/>
            <person name="Grimwood J."/>
            <person name="Kramer R."/>
            <person name="Lindquist E."/>
            <person name="Lucas S."/>
            <person name="Salamov A."/>
            <person name="McFadden G.I."/>
            <person name="Lane C.E."/>
            <person name="Keeling P.J."/>
            <person name="Gray M.W."/>
            <person name="Grigoriev I.V."/>
            <person name="Archibald J.M."/>
        </authorList>
    </citation>
    <scope>NUCLEOTIDE SEQUENCE</scope>
    <source>
        <strain evidence="4">CCMP2712</strain>
    </source>
</reference>
<evidence type="ECO:0000259" key="1">
    <source>
        <dbReference type="SMART" id="SM00060"/>
    </source>
</evidence>
<dbReference type="InterPro" id="IPR002909">
    <property type="entry name" value="IPT_dom"/>
</dbReference>
<dbReference type="Proteomes" id="UP000011087">
    <property type="component" value="Unassembled WGS sequence"/>
</dbReference>
<dbReference type="RefSeq" id="XP_005824406.1">
    <property type="nucleotide sequence ID" value="XM_005824349.1"/>
</dbReference>
<dbReference type="InterPro" id="IPR003961">
    <property type="entry name" value="FN3_dom"/>
</dbReference>
<gene>
    <name evidence="2" type="ORF">GUITHDRAFT_116387</name>
</gene>
<dbReference type="SUPFAM" id="SSF49265">
    <property type="entry name" value="Fibronectin type III"/>
    <property type="match status" value="1"/>
</dbReference>
<keyword evidence="4" id="KW-1185">Reference proteome</keyword>
<dbReference type="HOGENOM" id="CLU_227181_0_0_1"/>
<dbReference type="OMA" id="QYNRAFH"/>
<evidence type="ECO:0000313" key="2">
    <source>
        <dbReference type="EMBL" id="EKX37426.1"/>
    </source>
</evidence>
<dbReference type="Gene3D" id="2.60.40.10">
    <property type="entry name" value="Immunoglobulins"/>
    <property type="match status" value="3"/>
</dbReference>
<dbReference type="InterPro" id="IPR013783">
    <property type="entry name" value="Ig-like_fold"/>
</dbReference>
<dbReference type="PaxDb" id="55529-EKX37426"/>
<reference evidence="2 4" key="1">
    <citation type="journal article" date="2012" name="Nature">
        <title>Algal genomes reveal evolutionary mosaicism and the fate of nucleomorphs.</title>
        <authorList>
            <consortium name="DOE Joint Genome Institute"/>
            <person name="Curtis B.A."/>
            <person name="Tanifuji G."/>
            <person name="Burki F."/>
            <person name="Gruber A."/>
            <person name="Irimia M."/>
            <person name="Maruyama S."/>
            <person name="Arias M.C."/>
            <person name="Ball S.G."/>
            <person name="Gile G.H."/>
            <person name="Hirakawa Y."/>
            <person name="Hopkins J.F."/>
            <person name="Kuo A."/>
            <person name="Rensing S.A."/>
            <person name="Schmutz J."/>
            <person name="Symeonidi A."/>
            <person name="Elias M."/>
            <person name="Eveleigh R.J."/>
            <person name="Herman E.K."/>
            <person name="Klute M.J."/>
            <person name="Nakayama T."/>
            <person name="Obornik M."/>
            <person name="Reyes-Prieto A."/>
            <person name="Armbrust E.V."/>
            <person name="Aves S.J."/>
            <person name="Beiko R.G."/>
            <person name="Coutinho P."/>
            <person name="Dacks J.B."/>
            <person name="Durnford D.G."/>
            <person name="Fast N.M."/>
            <person name="Green B.R."/>
            <person name="Grisdale C.J."/>
            <person name="Hempel F."/>
            <person name="Henrissat B."/>
            <person name="Hoppner M.P."/>
            <person name="Ishida K."/>
            <person name="Kim E."/>
            <person name="Koreny L."/>
            <person name="Kroth P.G."/>
            <person name="Liu Y."/>
            <person name="Malik S.B."/>
            <person name="Maier U.G."/>
            <person name="McRose D."/>
            <person name="Mock T."/>
            <person name="Neilson J.A."/>
            <person name="Onodera N.T."/>
            <person name="Poole A.M."/>
            <person name="Pritham E.J."/>
            <person name="Richards T.A."/>
            <person name="Rocap G."/>
            <person name="Roy S.W."/>
            <person name="Sarai C."/>
            <person name="Schaack S."/>
            <person name="Shirato S."/>
            <person name="Slamovits C.H."/>
            <person name="Spencer D.F."/>
            <person name="Suzuki S."/>
            <person name="Worden A.Z."/>
            <person name="Zauner S."/>
            <person name="Barry K."/>
            <person name="Bell C."/>
            <person name="Bharti A.K."/>
            <person name="Crow J.A."/>
            <person name="Grimwood J."/>
            <person name="Kramer R."/>
            <person name="Lindquist E."/>
            <person name="Lucas S."/>
            <person name="Salamov A."/>
            <person name="McFadden G.I."/>
            <person name="Lane C.E."/>
            <person name="Keeling P.J."/>
            <person name="Gray M.W."/>
            <person name="Grigoriev I.V."/>
            <person name="Archibald J.M."/>
        </authorList>
    </citation>
    <scope>NUCLEOTIDE SEQUENCE</scope>
    <source>
        <strain evidence="2 4">CCMP2712</strain>
    </source>
</reference>
<dbReference type="EnsemblProtists" id="EKX37426">
    <property type="protein sequence ID" value="EKX37426"/>
    <property type="gene ID" value="GUITHDRAFT_116387"/>
</dbReference>
<proteinExistence type="predicted"/>
<protein>
    <recommendedName>
        <fullName evidence="1">Fibronectin type-III domain-containing protein</fullName>
    </recommendedName>
</protein>
<dbReference type="InterPro" id="IPR036116">
    <property type="entry name" value="FN3_sf"/>
</dbReference>
<sequence length="2728" mass="277899">MQTVLGATCRSDASSNLCPSAPTGLSFVVSGPLELTLTWNAVNTSTSYVAVIFDVSTRAEYYFNAGSSLSYTFTSAASTDMDGKQFSGLEKSGEYQASVWAVNSFGGGKSTLPYLDAFAADYPDPPVIVSFCSELTASGYFRCNANPTPQLIWNLPSDLGLGPNQAVTVLAFYIKSSNSQAFESGQVVRVLPSSVLQKDGTYAFLQMPDIFAQIWIETKAGNGSASTSSLDGECFGSLQVQITFDEVNRGGIIPEASAGEPSINLRIHVEIQNFLPSDGSMYIVLPDGYSFSGTPSVSSTVYPSNQNFGIFQIYGCGATSCLGVSQAICNRTTYPCASILVVKTFANDWFSTSSFDLVLTNVNVSPFATPFSKWKMATLKKRSGVPVVVDVFEGTLHTIPNQFNNLSMQTSLLAVDSRPEFFIKFTTFNSMLFQNFVEITLPPQVMIVDTPSVLESIFGLTSIRRIPIINREVCNGSRRARSTGNLTLSMLVPGFNSAQKLVNVSVFGLSLARLAGWSDNFLVSTLDKYSQYMDQGSVSAVNLGSPNLTLQSQRPLNSPTIGMTIVTLTGEGFSLVGYNPLLQDSPIQRGSSIGGSQCLATSWKSDSSILCMLHPIAGLLFGEVVVTVQRKIASSNSLVFFDYGSVSTCTMSNVGARTTSTVIGSSFMTSDVSVIMRVSFTSSEFSKWVSDTSVLSLPAMSPRSTDGVKVTIFSGVATSSQAMTFDLYMYQKVTTNTMVFETVNLNVIGTYHLISLAIRVGATACERTSWLSSSSVDARLSQRGAASLKFVITTSRPFSASESITFHSHYLTSTKLANVNANRISDIFLGDLVFPISLRARIGNTGAEATEWTSLTSLKAKVTKHSKASISLAVTHVTTSTASQMTSYNMPSVSTSPGANSRMLDGSRYIELSGMGYGLQSVTPSGRVGVTRAAQTAWKSDSSVVCSSLRAESSGSSSIALTIRGSVGSLTESVSLEAAVVSTFMGANTRVSGSAVTLVGAMLGKESVCPGARAGGTSCGATQWVADTSITCIRAGLTSGLGGSSKVVMTLGRSRGQGSISEALSFDAGSVQGLLNQVNAPRGQAGVATIVGKEFGPYGMTGQVRAGGSSAASSLWTSSTSIVCKIREGSGGSHGMIITSAGRASTGTAVLSYDSVGGEASWSWKGRANLASRGGEVVLASVAGQQGWAWTGQARVGSTGCERSYWLSSSGVICKSGRGPDSSRGVALTMAARTVSVTEAMSYDEAATADGPMANSGKALGRGVTLSGSGFGTALLSVVVRAGATSATQTTWGSDTGVSCKTASGSGTSLSGVVSVGRMVGGTHTELVSMDAGLMSTVSRGNVAAAQAGSADAQGSITLFGRGMGLVQYSPTSAIGGSRAEKTAWQSDSTVASLLSSGTGRSMAVRMSIAEQARVSGSLSAAVSYDPGSLTSSVAGGNGPVQTMVLAMSGTGRYVEYTNAVRMQATASRASFWQSSTSLQCATSAGMGGSNVLQVSVARGVSSQTESSSYDVQLVSTAKAGNLGLGGAVAILVGLSRTLGHTARARMSGTASSLTLWISSSSIASKLAAGVRGSSSLQSTIGVVVGSATEVMSYDSTGMSLSAESVSNFPSSSTRLTTIAGTSVLPGMLSSTLRLGKTSSTATVWSSGTMLLCKVASGTGATLPISMTSSLLGGSTTETSSYDMPSVSTSPGANSRMLDGSRYIELSGTGYGLQSVTPSGRVGVTRAAQTAWKSDSSIVCSSLRAESSGSSSIALTIRGSVGSLTESVSLEAAVVSTFMGANTRVSGSAVTLVGAMLGKESVCPGARAGGTSCGATQWVADTSITCIRAGLTSGLGGSSKVVMTLGRSRGQGSISEALSFDAGSVQGLLNQVNAPRGQAGVATIVGKEFGPYGMTGQVRAGGSSAASSLWTSSTSIVCKIREGSGGSHGMIITSAGRASTGTAVLSYDSVGGEASWSWKGRANLASRGGEVVLASVAGQQGWAWTGQARVGLTGCERSYWLSSSGVICKSGRGPDSSRGVALTMAARTVSVTEAMSYDEAATADGPMANSGKALGRGVTLSGSGFGTALLSVVVRAGATSATQTTWGSDTGVSCKTASGSGTSLSGVVSVGRMVGGTHTELVSMDAGLMSTVSRGNVAAAQAGSADAQGSITLFGRGMGLVQYSPTSAIGGSRAEKTAWQSDSTVASLLSSGTGRSMAVRMSIAEQARVSGSLSAAVSYDPGSLTSSVAGGNGPVQTMVLAMSGTGRYVEYTNAVRMQATASRASFWQSSTSLQCATSAGMGGSNVLQVSVARGVSSQTESSSYDVQLVSTAKAGNLGLGGAVAILVGLSRTLGHTARARMSGTASSLTLWISSSSIASKLAAGVRGSSSLQSTIGVVVGSATEVMSYDSTGMSLSAESVSNFPSSSTRLTTIAGTSVLPGMLSSTLRLGKTSSTATVWSSGTMLLCKVASGTGATLPISMTSSLLGGSTTETSSYDMPSVSTSPGANSRMLDGSRYIELSGMGYGLQSVTPSGRVGGTRAAQTAWKSDSSIVCSSLRAESSGSSSIALTIRGSVGSLTESVSLEAAVVSTFMGANTRVSGSAVTLVGAMLGKESVCPGARAGGTSCGATQWVADTSITCIRAGLTSGLGGSSKVVMTLGRSRGQGSISEALSFDAGSVQGLLNQVNAPRGQAGVATIVGKEFGPYGMTGQVRAGGSSAASSLWTSSTSIVCKIREGGRGELELEGAG</sequence>
<dbReference type="KEGG" id="gtt:GUITHDRAFT_116387"/>
<organism evidence="2">
    <name type="scientific">Guillardia theta (strain CCMP2712)</name>
    <name type="common">Cryptophyte</name>
    <dbReference type="NCBI Taxonomy" id="905079"/>
    <lineage>
        <taxon>Eukaryota</taxon>
        <taxon>Cryptophyceae</taxon>
        <taxon>Pyrenomonadales</taxon>
        <taxon>Geminigeraceae</taxon>
        <taxon>Guillardia</taxon>
    </lineage>
</organism>
<accession>L1IME8</accession>
<evidence type="ECO:0000313" key="4">
    <source>
        <dbReference type="Proteomes" id="UP000011087"/>
    </source>
</evidence>
<evidence type="ECO:0000313" key="3">
    <source>
        <dbReference type="EnsemblProtists" id="EKX37426"/>
    </source>
</evidence>
<feature type="domain" description="Fibronectin type-III" evidence="1">
    <location>
        <begin position="19"/>
        <end position="108"/>
    </location>
</feature>
<dbReference type="Pfam" id="PF01833">
    <property type="entry name" value="TIG"/>
    <property type="match status" value="1"/>
</dbReference>
<dbReference type="CDD" id="cd00063">
    <property type="entry name" value="FN3"/>
    <property type="match status" value="1"/>
</dbReference>